<dbReference type="PANTHER" id="PTHR37533:SF2">
    <property type="entry name" value="FLAGELLAR HOOK-LENGTH CONTROL PROTEIN"/>
    <property type="match status" value="1"/>
</dbReference>
<reference evidence="4" key="1">
    <citation type="journal article" date="2019" name="Int. J. Syst. Evol. Microbiol.">
        <title>The Global Catalogue of Microorganisms (GCM) 10K type strain sequencing project: providing services to taxonomists for standard genome sequencing and annotation.</title>
        <authorList>
            <consortium name="The Broad Institute Genomics Platform"/>
            <consortium name="The Broad Institute Genome Sequencing Center for Infectious Disease"/>
            <person name="Wu L."/>
            <person name="Ma J."/>
        </authorList>
    </citation>
    <scope>NUCLEOTIDE SEQUENCE [LARGE SCALE GENOMIC DNA]</scope>
    <source>
        <strain evidence="4">CGMCC 1.15923</strain>
    </source>
</reference>
<accession>A0ABQ1ILM2</accession>
<feature type="compositionally biased region" description="Low complexity" evidence="1">
    <location>
        <begin position="236"/>
        <end position="249"/>
    </location>
</feature>
<feature type="compositionally biased region" description="Basic and acidic residues" evidence="1">
    <location>
        <begin position="221"/>
        <end position="232"/>
    </location>
</feature>
<feature type="compositionally biased region" description="Polar residues" evidence="1">
    <location>
        <begin position="182"/>
        <end position="210"/>
    </location>
</feature>
<feature type="compositionally biased region" description="Low complexity" evidence="1">
    <location>
        <begin position="155"/>
        <end position="170"/>
    </location>
</feature>
<keyword evidence="3" id="KW-0966">Cell projection</keyword>
<dbReference type="InterPro" id="IPR038610">
    <property type="entry name" value="FliK-like_C_sf"/>
</dbReference>
<keyword evidence="4" id="KW-1185">Reference proteome</keyword>
<name>A0ABQ1ILM2_9GAMM</name>
<feature type="compositionally biased region" description="Basic and acidic residues" evidence="1">
    <location>
        <begin position="138"/>
        <end position="152"/>
    </location>
</feature>
<feature type="compositionally biased region" description="Polar residues" evidence="1">
    <location>
        <begin position="318"/>
        <end position="330"/>
    </location>
</feature>
<feature type="region of interest" description="Disordered" evidence="1">
    <location>
        <begin position="136"/>
        <end position="362"/>
    </location>
</feature>
<keyword evidence="3" id="KW-0969">Cilium</keyword>
<organism evidence="3 4">
    <name type="scientific">Oceanisphaera marina</name>
    <dbReference type="NCBI Taxonomy" id="2017550"/>
    <lineage>
        <taxon>Bacteria</taxon>
        <taxon>Pseudomonadati</taxon>
        <taxon>Pseudomonadota</taxon>
        <taxon>Gammaproteobacteria</taxon>
        <taxon>Aeromonadales</taxon>
        <taxon>Aeromonadaceae</taxon>
        <taxon>Oceanisphaera</taxon>
    </lineage>
</organism>
<feature type="compositionally biased region" description="Polar residues" evidence="1">
    <location>
        <begin position="264"/>
        <end position="274"/>
    </location>
</feature>
<feature type="region of interest" description="Disordered" evidence="1">
    <location>
        <begin position="388"/>
        <end position="466"/>
    </location>
</feature>
<feature type="compositionally biased region" description="Low complexity" evidence="1">
    <location>
        <begin position="578"/>
        <end position="616"/>
    </location>
</feature>
<evidence type="ECO:0000256" key="1">
    <source>
        <dbReference type="SAM" id="MobiDB-lite"/>
    </source>
</evidence>
<evidence type="ECO:0000313" key="4">
    <source>
        <dbReference type="Proteomes" id="UP000646152"/>
    </source>
</evidence>
<feature type="compositionally biased region" description="Basic and acidic residues" evidence="1">
    <location>
        <begin position="414"/>
        <end position="423"/>
    </location>
</feature>
<dbReference type="InterPro" id="IPR021136">
    <property type="entry name" value="Flagellar_hook_control-like_C"/>
</dbReference>
<keyword evidence="3" id="KW-0282">Flagellum</keyword>
<protein>
    <submittedName>
        <fullName evidence="3">Flagellar hook-length control protein FliK</fullName>
    </submittedName>
</protein>
<sequence>MTMNIMSVRIQAGQEAGGKITDAMNHGEAGLFAEVFTQESTSQQAASVTAISQHREESAERLAAEQQTADKPGYEAIDGTSHSSEDNSQPISLLAPNTVLQDDSTEPRATLAKDDVAKINNKNAADTRLSTLASTEQTHAHGDEAGDAEKVMKAGSPQGGSSLPPGDDSQQGVSVAAGGDRASQQTTDADQNTRMVNGSQIATHSATTGQAVAEGDAEANEASRKPLSESTDKQATPSLQATSSSSSTRDTSKLAPTADVIQTAAEQTKNQEATSGSSHRSGHSESLDGQSSTVAGSQATRSAQSASGATSQAAEAVTQASNQSPVQSKAAQALAGQANLVMEDNGSEAESSQAQANKVPADVNTAASATAMRAPEWLAQIEHGRRWGQSASSAVAESPRQDAEGKAMPLGEKTATEDAKADSRLSLIQKEASSPLVSEQKESVSVSQPASAVTADTVTNSQTAAPQEAGLMMSARDSGLSSATVDRPPVLDRALTLHGSAEQNAKQLAQQAQVVVSQNLQEADIRLNPSELGGLKIQIKMEQGEVQVQFVASSPQAKELIEQAMPRLREMLNQQGMNLGQQGQGQQSGQQQAQGQNLLAGQHQAAQQEQQQRQGGDTARENGQGYSPVNDVDVNLAENARTQRVQADSSRIDFFA</sequence>
<feature type="compositionally biased region" description="Polar residues" evidence="1">
    <location>
        <begin position="80"/>
        <end position="90"/>
    </location>
</feature>
<proteinExistence type="predicted"/>
<dbReference type="InterPro" id="IPR052563">
    <property type="entry name" value="FliK"/>
</dbReference>
<feature type="compositionally biased region" description="Low complexity" evidence="1">
    <location>
        <begin position="295"/>
        <end position="314"/>
    </location>
</feature>
<gene>
    <name evidence="3" type="ORF">GCM10011502_18120</name>
</gene>
<dbReference type="Gene3D" id="3.30.750.140">
    <property type="match status" value="1"/>
</dbReference>
<evidence type="ECO:0000313" key="3">
    <source>
        <dbReference type="EMBL" id="GGB45198.1"/>
    </source>
</evidence>
<dbReference type="RefSeq" id="WP_188629797.1">
    <property type="nucleotide sequence ID" value="NZ_BMKE01000013.1"/>
</dbReference>
<feature type="compositionally biased region" description="Polar residues" evidence="1">
    <location>
        <begin position="449"/>
        <end position="465"/>
    </location>
</feature>
<feature type="region of interest" description="Disordered" evidence="1">
    <location>
        <begin position="54"/>
        <end position="90"/>
    </location>
</feature>
<dbReference type="EMBL" id="BMKE01000013">
    <property type="protein sequence ID" value="GGB45198.1"/>
    <property type="molecule type" value="Genomic_DNA"/>
</dbReference>
<dbReference type="Pfam" id="PF02120">
    <property type="entry name" value="Flg_hook"/>
    <property type="match status" value="1"/>
</dbReference>
<dbReference type="Proteomes" id="UP000646152">
    <property type="component" value="Unassembled WGS sequence"/>
</dbReference>
<evidence type="ECO:0000259" key="2">
    <source>
        <dbReference type="Pfam" id="PF02120"/>
    </source>
</evidence>
<dbReference type="PANTHER" id="PTHR37533">
    <property type="entry name" value="FLAGELLAR HOOK-LENGTH CONTROL PROTEIN"/>
    <property type="match status" value="1"/>
</dbReference>
<feature type="domain" description="Flagellar hook-length control protein-like C-terminal" evidence="2">
    <location>
        <begin position="510"/>
        <end position="592"/>
    </location>
</feature>
<dbReference type="CDD" id="cd17470">
    <property type="entry name" value="T3SS_Flik_C"/>
    <property type="match status" value="1"/>
</dbReference>
<comment type="caution">
    <text evidence="3">The sequence shown here is derived from an EMBL/GenBank/DDBJ whole genome shotgun (WGS) entry which is preliminary data.</text>
</comment>
<feature type="region of interest" description="Disordered" evidence="1">
    <location>
        <begin position="578"/>
        <end position="633"/>
    </location>
</feature>
<feature type="compositionally biased region" description="Basic and acidic residues" evidence="1">
    <location>
        <begin position="54"/>
        <end position="63"/>
    </location>
</feature>